<keyword evidence="2" id="KW-0812">Transmembrane</keyword>
<evidence type="ECO:0000313" key="5">
    <source>
        <dbReference type="Proteomes" id="UP001596122"/>
    </source>
</evidence>
<evidence type="ECO:0000256" key="2">
    <source>
        <dbReference type="SAM" id="Phobius"/>
    </source>
</evidence>
<dbReference type="EMBL" id="JBHSLD010000014">
    <property type="protein sequence ID" value="MFC5382133.1"/>
    <property type="molecule type" value="Genomic_DNA"/>
</dbReference>
<protein>
    <recommendedName>
        <fullName evidence="3">DUF8175 domain-containing protein</fullName>
    </recommendedName>
</protein>
<reference evidence="5" key="1">
    <citation type="journal article" date="2019" name="Int. J. Syst. Evol. Microbiol.">
        <title>The Global Catalogue of Microorganisms (GCM) 10K type strain sequencing project: providing services to taxonomists for standard genome sequencing and annotation.</title>
        <authorList>
            <consortium name="The Broad Institute Genomics Platform"/>
            <consortium name="The Broad Institute Genome Sequencing Center for Infectious Disease"/>
            <person name="Wu L."/>
            <person name="Ma J."/>
        </authorList>
    </citation>
    <scope>NUCLEOTIDE SEQUENCE [LARGE SCALE GENOMIC DNA]</scope>
    <source>
        <strain evidence="5">CCUG 43114</strain>
    </source>
</reference>
<accession>A0ABW0GQ64</accession>
<feature type="region of interest" description="Disordered" evidence="1">
    <location>
        <begin position="41"/>
        <end position="85"/>
    </location>
</feature>
<dbReference type="RefSeq" id="WP_340269740.1">
    <property type="nucleotide sequence ID" value="NZ_JBBEOG010000005.1"/>
</dbReference>
<feature type="compositionally biased region" description="Polar residues" evidence="1">
    <location>
        <begin position="76"/>
        <end position="85"/>
    </location>
</feature>
<dbReference type="Pfam" id="PF26526">
    <property type="entry name" value="DUF8175"/>
    <property type="match status" value="1"/>
</dbReference>
<gene>
    <name evidence="4" type="ORF">ACFPJ6_15295</name>
</gene>
<name>A0ABW0GQ64_9MICO</name>
<dbReference type="Proteomes" id="UP001596122">
    <property type="component" value="Unassembled WGS sequence"/>
</dbReference>
<dbReference type="InterPro" id="IPR058488">
    <property type="entry name" value="DUF8175"/>
</dbReference>
<keyword evidence="5" id="KW-1185">Reference proteome</keyword>
<evidence type="ECO:0000313" key="4">
    <source>
        <dbReference type="EMBL" id="MFC5382133.1"/>
    </source>
</evidence>
<comment type="caution">
    <text evidence="4">The sequence shown here is derived from an EMBL/GenBank/DDBJ whole genome shotgun (WGS) entry which is preliminary data.</text>
</comment>
<feature type="transmembrane region" description="Helical" evidence="2">
    <location>
        <begin position="17"/>
        <end position="37"/>
    </location>
</feature>
<keyword evidence="2" id="KW-1133">Transmembrane helix</keyword>
<evidence type="ECO:0000256" key="1">
    <source>
        <dbReference type="SAM" id="MobiDB-lite"/>
    </source>
</evidence>
<proteinExistence type="predicted"/>
<sequence length="250" mass="25874">MTDTNDEAASSPRRRGFVVAAVFVAALLVAAVVALVLPTADPGQRQPSAAEPPVAGASATATDRGTAGAECDLPFSDQTVPRTTPTDTQWELVGRVAAPTAPETHGPAVTEPVRSCFARTPTGALYAAANALAATTLPDGGRVLAEDLAAEGPGRDVALDNLPDSPSTPVDSGAPFQLAGFSFLSWTEDETVIDLAVLGVADQQGVYAHTPMTLRWERGDWRLVYSPEGAPFPRVQALPGLAGYVPWSGT</sequence>
<organism evidence="4 5">
    <name type="scientific">Aquipuribacter nitratireducens</name>
    <dbReference type="NCBI Taxonomy" id="650104"/>
    <lineage>
        <taxon>Bacteria</taxon>
        <taxon>Bacillati</taxon>
        <taxon>Actinomycetota</taxon>
        <taxon>Actinomycetes</taxon>
        <taxon>Micrococcales</taxon>
        <taxon>Intrasporangiaceae</taxon>
        <taxon>Aquipuribacter</taxon>
    </lineage>
</organism>
<evidence type="ECO:0000259" key="3">
    <source>
        <dbReference type="Pfam" id="PF26526"/>
    </source>
</evidence>
<keyword evidence="2" id="KW-0472">Membrane</keyword>
<feature type="domain" description="DUF8175" evidence="3">
    <location>
        <begin position="55"/>
        <end position="246"/>
    </location>
</feature>